<dbReference type="GO" id="GO:0004252">
    <property type="term" value="F:serine-type endopeptidase activity"/>
    <property type="evidence" value="ECO:0007669"/>
    <property type="project" value="InterPro"/>
</dbReference>
<dbReference type="InterPro" id="IPR001254">
    <property type="entry name" value="Trypsin_dom"/>
</dbReference>
<dbReference type="AlphaFoldDB" id="A0A1I6DZI1"/>
<reference evidence="4 5" key="1">
    <citation type="submission" date="2016-10" db="EMBL/GenBank/DDBJ databases">
        <authorList>
            <person name="de Groot N.N."/>
        </authorList>
    </citation>
    <scope>NUCLEOTIDE SEQUENCE [LARGE SCALE GENOMIC DNA]</scope>
    <source>
        <strain evidence="5">KMM 9023,NRIC 0796,JCM 17311,KCTC 23692</strain>
    </source>
</reference>
<dbReference type="InterPro" id="IPR009003">
    <property type="entry name" value="Peptidase_S1_PA"/>
</dbReference>
<accession>A0A1I6DZI1</accession>
<feature type="signal peptide" evidence="2">
    <location>
        <begin position="1"/>
        <end position="27"/>
    </location>
</feature>
<keyword evidence="1 2" id="KW-0732">Signal</keyword>
<dbReference type="EMBL" id="FOYI01000006">
    <property type="protein sequence ID" value="SFR10846.1"/>
    <property type="molecule type" value="Genomic_DNA"/>
</dbReference>
<dbReference type="InterPro" id="IPR050966">
    <property type="entry name" value="Glutamyl_endopeptidase"/>
</dbReference>
<dbReference type="PRINTS" id="PR00722">
    <property type="entry name" value="CHYMOTRYPSIN"/>
</dbReference>
<dbReference type="InterPro" id="IPR018114">
    <property type="entry name" value="TRYPSIN_HIS"/>
</dbReference>
<dbReference type="InterPro" id="IPR043504">
    <property type="entry name" value="Peptidase_S1_PA_chymotrypsin"/>
</dbReference>
<dbReference type="PANTHER" id="PTHR15462">
    <property type="entry name" value="SERINE PROTEASE"/>
    <property type="match status" value="1"/>
</dbReference>
<feature type="domain" description="Peptidase S1" evidence="3">
    <location>
        <begin position="20"/>
        <end position="249"/>
    </location>
</feature>
<keyword evidence="5" id="KW-1185">Reference proteome</keyword>
<gene>
    <name evidence="4" type="ORF">SAMN04515673_106127</name>
</gene>
<protein>
    <submittedName>
        <fullName evidence="4">V8-like Glu-specific endopeptidase</fullName>
    </submittedName>
</protein>
<organism evidence="4 5">
    <name type="scientific">Poseidonocella sedimentorum</name>
    <dbReference type="NCBI Taxonomy" id="871652"/>
    <lineage>
        <taxon>Bacteria</taxon>
        <taxon>Pseudomonadati</taxon>
        <taxon>Pseudomonadota</taxon>
        <taxon>Alphaproteobacteria</taxon>
        <taxon>Rhodobacterales</taxon>
        <taxon>Roseobacteraceae</taxon>
        <taxon>Poseidonocella</taxon>
    </lineage>
</organism>
<dbReference type="PANTHER" id="PTHR15462:SF8">
    <property type="entry name" value="SERINE PROTEASE"/>
    <property type="match status" value="1"/>
</dbReference>
<dbReference type="InterPro" id="IPR001314">
    <property type="entry name" value="Peptidase_S1A"/>
</dbReference>
<feature type="chain" id="PRO_5011670987" evidence="2">
    <location>
        <begin position="28"/>
        <end position="257"/>
    </location>
</feature>
<dbReference type="Gene3D" id="2.40.10.10">
    <property type="entry name" value="Trypsin-like serine proteases"/>
    <property type="match status" value="2"/>
</dbReference>
<dbReference type="SUPFAM" id="SSF50494">
    <property type="entry name" value="Trypsin-like serine proteases"/>
    <property type="match status" value="1"/>
</dbReference>
<proteinExistence type="predicted"/>
<evidence type="ECO:0000259" key="3">
    <source>
        <dbReference type="PROSITE" id="PS50240"/>
    </source>
</evidence>
<dbReference type="PROSITE" id="PS00134">
    <property type="entry name" value="TRYPSIN_HIS"/>
    <property type="match status" value="1"/>
</dbReference>
<name>A0A1I6DZI1_9RHOB</name>
<dbReference type="RefSeq" id="WP_177220527.1">
    <property type="nucleotide sequence ID" value="NZ_FOYI01000006.1"/>
</dbReference>
<dbReference type="Proteomes" id="UP000199302">
    <property type="component" value="Unassembled WGS sequence"/>
</dbReference>
<sequence>MPPPRPRLCLSVLSLGLLLALPGFSRADDQSPTATELPLLAEAERAAFRAVGRVNTGGYNSRGLCTGTLVAPDLVLTAAHCTGAAQDTPGHKIETVFVAGWERGEYVATRGVRAIEFHPLGRPLGNLDFRYDVALLTLERPITELAPLPTRPAPRAGPEDRSPLHLGVVGYQRSRPQLLTGAFDCPLTGAGDGLIQFGCPVRSGHSGAPVLHRDSPRAGWAVVGVTVARQGDDRAMAVPMSAWLEGRIRRSLTEEPE</sequence>
<evidence type="ECO:0000313" key="4">
    <source>
        <dbReference type="EMBL" id="SFR10846.1"/>
    </source>
</evidence>
<dbReference type="Pfam" id="PF13365">
    <property type="entry name" value="Trypsin_2"/>
    <property type="match status" value="1"/>
</dbReference>
<dbReference type="GO" id="GO:0006508">
    <property type="term" value="P:proteolysis"/>
    <property type="evidence" value="ECO:0007669"/>
    <property type="project" value="InterPro"/>
</dbReference>
<dbReference type="PROSITE" id="PS50240">
    <property type="entry name" value="TRYPSIN_DOM"/>
    <property type="match status" value="1"/>
</dbReference>
<dbReference type="STRING" id="871652.SAMN04515673_106127"/>
<evidence type="ECO:0000313" key="5">
    <source>
        <dbReference type="Proteomes" id="UP000199302"/>
    </source>
</evidence>
<evidence type="ECO:0000256" key="1">
    <source>
        <dbReference type="ARBA" id="ARBA00022729"/>
    </source>
</evidence>
<dbReference type="SMART" id="SM00020">
    <property type="entry name" value="Tryp_SPc"/>
    <property type="match status" value="1"/>
</dbReference>
<evidence type="ECO:0000256" key="2">
    <source>
        <dbReference type="SAM" id="SignalP"/>
    </source>
</evidence>